<feature type="compositionally biased region" description="Basic and acidic residues" evidence="6">
    <location>
        <begin position="1"/>
        <end position="15"/>
    </location>
</feature>
<feature type="transmembrane region" description="Helical" evidence="7">
    <location>
        <begin position="73"/>
        <end position="95"/>
    </location>
</feature>
<dbReference type="RefSeq" id="WP_100354515.1">
    <property type="nucleotide sequence ID" value="NZ_PCGR01000005.1"/>
</dbReference>
<keyword evidence="9" id="KW-1185">Reference proteome</keyword>
<comment type="subcellular location">
    <subcellularLocation>
        <location evidence="1">Cell membrane</location>
        <topology evidence="1">Multi-pass membrane protein</topology>
    </subcellularLocation>
</comment>
<evidence type="ECO:0000256" key="4">
    <source>
        <dbReference type="ARBA" id="ARBA00022989"/>
    </source>
</evidence>
<name>A0A2M9EX06_9BACL</name>
<feature type="transmembrane region" description="Helical" evidence="7">
    <location>
        <begin position="284"/>
        <end position="306"/>
    </location>
</feature>
<reference evidence="8 9" key="1">
    <citation type="submission" date="2017-10" db="EMBL/GenBank/DDBJ databases">
        <title>Draft genome of Chryseomicrobium casticus sp. nov.</title>
        <authorList>
            <person name="Chakraborty R."/>
            <person name="Saha T."/>
        </authorList>
    </citation>
    <scope>NUCLEOTIDE SEQUENCE [LARGE SCALE GENOMIC DNA]</scope>
    <source>
        <strain evidence="8 9">ET03</strain>
    </source>
</reference>
<dbReference type="InterPro" id="IPR017039">
    <property type="entry name" value="Virul_fac_BrkB"/>
</dbReference>
<dbReference type="GO" id="GO:0005886">
    <property type="term" value="C:plasma membrane"/>
    <property type="evidence" value="ECO:0007669"/>
    <property type="project" value="UniProtKB-SubCell"/>
</dbReference>
<proteinExistence type="predicted"/>
<evidence type="ECO:0000313" key="9">
    <source>
        <dbReference type="Proteomes" id="UP000228680"/>
    </source>
</evidence>
<feature type="transmembrane region" description="Helical" evidence="7">
    <location>
        <begin position="199"/>
        <end position="217"/>
    </location>
</feature>
<feature type="transmembrane region" description="Helical" evidence="7">
    <location>
        <begin position="223"/>
        <end position="240"/>
    </location>
</feature>
<dbReference type="NCBIfam" id="TIGR00765">
    <property type="entry name" value="yihY_not_rbn"/>
    <property type="match status" value="1"/>
</dbReference>
<keyword evidence="2" id="KW-1003">Cell membrane</keyword>
<dbReference type="PIRSF" id="PIRSF035875">
    <property type="entry name" value="RNase_BN"/>
    <property type="match status" value="1"/>
</dbReference>
<keyword evidence="4 7" id="KW-1133">Transmembrane helix</keyword>
<dbReference type="PANTHER" id="PTHR30213">
    <property type="entry name" value="INNER MEMBRANE PROTEIN YHJD"/>
    <property type="match status" value="1"/>
</dbReference>
<keyword evidence="5 7" id="KW-0472">Membrane</keyword>
<comment type="caution">
    <text evidence="8">The sequence shown here is derived from an EMBL/GenBank/DDBJ whole genome shotgun (WGS) entry which is preliminary data.</text>
</comment>
<feature type="region of interest" description="Disordered" evidence="6">
    <location>
        <begin position="1"/>
        <end position="21"/>
    </location>
</feature>
<evidence type="ECO:0000256" key="7">
    <source>
        <dbReference type="SAM" id="Phobius"/>
    </source>
</evidence>
<keyword evidence="3 7" id="KW-0812">Transmembrane</keyword>
<dbReference type="Proteomes" id="UP000228680">
    <property type="component" value="Unassembled WGS sequence"/>
</dbReference>
<dbReference type="PANTHER" id="PTHR30213:SF0">
    <property type="entry name" value="UPF0761 MEMBRANE PROTEIN YIHY"/>
    <property type="match status" value="1"/>
</dbReference>
<feature type="transmembrane region" description="Helical" evidence="7">
    <location>
        <begin position="169"/>
        <end position="192"/>
    </location>
</feature>
<protein>
    <submittedName>
        <fullName evidence="8">Ribonuclease</fullName>
    </submittedName>
</protein>
<sequence length="325" mass="36605">MQVEDTIRQPNRKESSAPVEKTSWMEKLKFLQFGKNKKKKTPDSYDPTTWKGFFQDLLQHVKNSDVTALGAQLAFFFLLSLFPLLIFMVTLLPYLDLPEDQIFQFLRNYAPADVYSLIEGTLTEVLQNRNGGLLSIGLLGTIWSASNGVNAIVKSLNKSYGLEETRPFFIVRALSVIFTILIIGLFLIALLLPIFGEQIGVFLFSIFGLDGVFLTVWESIRFTIPPLIIFVVLTALYWIVPNEKLYLKSVIPGGVFATLGWILVSLGFSFYVSNFANYTATYGSLGAIIVLMMWLYFSGTLLMIGGQINAVMQERRERLEAQKTG</sequence>
<dbReference type="EMBL" id="PCGR01000005">
    <property type="protein sequence ID" value="PJK15736.1"/>
    <property type="molecule type" value="Genomic_DNA"/>
</dbReference>
<dbReference type="AlphaFoldDB" id="A0A2M9EX06"/>
<evidence type="ECO:0000313" key="8">
    <source>
        <dbReference type="EMBL" id="PJK15736.1"/>
    </source>
</evidence>
<evidence type="ECO:0000256" key="5">
    <source>
        <dbReference type="ARBA" id="ARBA00023136"/>
    </source>
</evidence>
<accession>A0A2M9EX06</accession>
<feature type="transmembrane region" description="Helical" evidence="7">
    <location>
        <begin position="252"/>
        <end position="272"/>
    </location>
</feature>
<organism evidence="8 9">
    <name type="scientific">Chryseomicrobium excrementi</name>
    <dbReference type="NCBI Taxonomy" id="2041346"/>
    <lineage>
        <taxon>Bacteria</taxon>
        <taxon>Bacillati</taxon>
        <taxon>Bacillota</taxon>
        <taxon>Bacilli</taxon>
        <taxon>Bacillales</taxon>
        <taxon>Caryophanaceae</taxon>
        <taxon>Chryseomicrobium</taxon>
    </lineage>
</organism>
<evidence type="ECO:0000256" key="1">
    <source>
        <dbReference type="ARBA" id="ARBA00004651"/>
    </source>
</evidence>
<evidence type="ECO:0000256" key="6">
    <source>
        <dbReference type="SAM" id="MobiDB-lite"/>
    </source>
</evidence>
<gene>
    <name evidence="8" type="ORF">CQS04_12845</name>
</gene>
<dbReference type="Pfam" id="PF03631">
    <property type="entry name" value="Virul_fac_BrkB"/>
    <property type="match status" value="1"/>
</dbReference>
<evidence type="ECO:0000256" key="3">
    <source>
        <dbReference type="ARBA" id="ARBA00022692"/>
    </source>
</evidence>
<evidence type="ECO:0000256" key="2">
    <source>
        <dbReference type="ARBA" id="ARBA00022475"/>
    </source>
</evidence>
<dbReference type="OrthoDB" id="9775903at2"/>